<dbReference type="InterPro" id="IPR027417">
    <property type="entry name" value="P-loop_NTPase"/>
</dbReference>
<comment type="subcellular location">
    <subcellularLocation>
        <location evidence="1">Cell membrane</location>
        <topology evidence="1">Peripheral membrane protein</topology>
    </subcellularLocation>
</comment>
<dbReference type="PROSITE" id="PS00211">
    <property type="entry name" value="ABC_TRANSPORTER_1"/>
    <property type="match status" value="1"/>
</dbReference>
<dbReference type="PATRIC" id="fig|50340.43.peg.4736"/>
<dbReference type="Pfam" id="PF00005">
    <property type="entry name" value="ABC_tran"/>
    <property type="match status" value="1"/>
</dbReference>
<dbReference type="GO" id="GO:0016887">
    <property type="term" value="F:ATP hydrolysis activity"/>
    <property type="evidence" value="ECO:0007669"/>
    <property type="project" value="InterPro"/>
</dbReference>
<evidence type="ECO:0000256" key="7">
    <source>
        <dbReference type="ARBA" id="ARBA00022840"/>
    </source>
</evidence>
<dbReference type="GO" id="GO:0006826">
    <property type="term" value="P:iron ion transport"/>
    <property type="evidence" value="ECO:0007669"/>
    <property type="project" value="UniProtKB-KW"/>
</dbReference>
<dbReference type="CDD" id="cd03214">
    <property type="entry name" value="ABC_Iron-Siderophores_B12_Hemin"/>
    <property type="match status" value="1"/>
</dbReference>
<evidence type="ECO:0000256" key="4">
    <source>
        <dbReference type="ARBA" id="ARBA00022475"/>
    </source>
</evidence>
<evidence type="ECO:0000256" key="10">
    <source>
        <dbReference type="ARBA" id="ARBA00023136"/>
    </source>
</evidence>
<dbReference type="EMBL" id="JSYZ01000004">
    <property type="protein sequence ID" value="KPA91996.1"/>
    <property type="molecule type" value="Genomic_DNA"/>
</dbReference>
<dbReference type="InterPro" id="IPR003439">
    <property type="entry name" value="ABC_transporter-like_ATP-bd"/>
</dbReference>
<keyword evidence="10" id="KW-0472">Membrane</keyword>
<evidence type="ECO:0000256" key="8">
    <source>
        <dbReference type="ARBA" id="ARBA00023004"/>
    </source>
</evidence>
<dbReference type="STRING" id="50340.PF66_01579"/>
<organism evidence="12 13">
    <name type="scientific">Pseudomonas asplenii</name>
    <dbReference type="NCBI Taxonomy" id="53407"/>
    <lineage>
        <taxon>Bacteria</taxon>
        <taxon>Pseudomonadati</taxon>
        <taxon>Pseudomonadota</taxon>
        <taxon>Gammaproteobacteria</taxon>
        <taxon>Pseudomonadales</taxon>
        <taxon>Pseudomonadaceae</taxon>
        <taxon>Pseudomonas</taxon>
    </lineage>
</organism>
<dbReference type="PANTHER" id="PTHR42771:SF2">
    <property type="entry name" value="IRON(3+)-HYDROXAMATE IMPORT ATP-BINDING PROTEIN FHUC"/>
    <property type="match status" value="1"/>
</dbReference>
<evidence type="ECO:0000256" key="5">
    <source>
        <dbReference type="ARBA" id="ARBA00022496"/>
    </source>
</evidence>
<evidence type="ECO:0000313" key="12">
    <source>
        <dbReference type="EMBL" id="KPA91996.1"/>
    </source>
</evidence>
<reference evidence="12 13" key="1">
    <citation type="journal article" date="2015" name="PLoS ONE">
        <title>Rice-Infecting Pseudomonas Genomes Are Highly Accessorized and Harbor Multiple Putative Virulence Mechanisms to Cause Sheath Brown Rot.</title>
        <authorList>
            <person name="Quibod I.L."/>
            <person name="Grande G."/>
            <person name="Oreiro E.G."/>
            <person name="Borja F.N."/>
            <person name="Dossa G.S."/>
            <person name="Mauleon R."/>
            <person name="Cruz C.V."/>
            <person name="Oliva R."/>
        </authorList>
    </citation>
    <scope>NUCLEOTIDE SEQUENCE [LARGE SCALE GENOMIC DNA]</scope>
    <source>
        <strain evidence="12 13">IRRI 6609</strain>
    </source>
</reference>
<keyword evidence="13" id="KW-1185">Reference proteome</keyword>
<dbReference type="AlphaFoldDB" id="A0A0M9GIC8"/>
<keyword evidence="3" id="KW-0813">Transport</keyword>
<dbReference type="SUPFAM" id="SSF52540">
    <property type="entry name" value="P-loop containing nucleoside triphosphate hydrolases"/>
    <property type="match status" value="1"/>
</dbReference>
<proteinExistence type="inferred from homology"/>
<evidence type="ECO:0000256" key="9">
    <source>
        <dbReference type="ARBA" id="ARBA00023065"/>
    </source>
</evidence>
<evidence type="ECO:0000256" key="1">
    <source>
        <dbReference type="ARBA" id="ARBA00004202"/>
    </source>
</evidence>
<dbReference type="InterPro" id="IPR003593">
    <property type="entry name" value="AAA+_ATPase"/>
</dbReference>
<name>A0A0M9GIC8_9PSED</name>
<dbReference type="PROSITE" id="PS50893">
    <property type="entry name" value="ABC_TRANSPORTER_2"/>
    <property type="match status" value="1"/>
</dbReference>
<evidence type="ECO:0000256" key="6">
    <source>
        <dbReference type="ARBA" id="ARBA00022741"/>
    </source>
</evidence>
<evidence type="ECO:0000256" key="2">
    <source>
        <dbReference type="ARBA" id="ARBA00005417"/>
    </source>
</evidence>
<accession>A0A0M9GIC8</accession>
<gene>
    <name evidence="12" type="ORF">PF66_01579</name>
</gene>
<feature type="domain" description="ABC transporter" evidence="11">
    <location>
        <begin position="22"/>
        <end position="258"/>
    </location>
</feature>
<evidence type="ECO:0000259" key="11">
    <source>
        <dbReference type="PROSITE" id="PS50893"/>
    </source>
</evidence>
<keyword evidence="4" id="KW-1003">Cell membrane</keyword>
<dbReference type="PANTHER" id="PTHR42771">
    <property type="entry name" value="IRON(3+)-HYDROXAMATE IMPORT ATP-BINDING PROTEIN FHUC"/>
    <property type="match status" value="1"/>
</dbReference>
<comment type="similarity">
    <text evidence="2">Belongs to the ABC transporter superfamily.</text>
</comment>
<dbReference type="Proteomes" id="UP000037931">
    <property type="component" value="Unassembled WGS sequence"/>
</dbReference>
<keyword evidence="8" id="KW-0408">Iron</keyword>
<keyword evidence="12" id="KW-0378">Hydrolase</keyword>
<evidence type="ECO:0000313" key="13">
    <source>
        <dbReference type="Proteomes" id="UP000037931"/>
    </source>
</evidence>
<comment type="caution">
    <text evidence="12">The sequence shown here is derived from an EMBL/GenBank/DDBJ whole genome shotgun (WGS) entry which is preliminary data.</text>
</comment>
<sequence>MNLTEPHAIARPVVLPEREALYRLEGVGVNAGARTLLHPMDLTLRRGRIYGLIGHNGSGKSTLLKLLARQHPASAGALLLGDQPLQSWSSRAFARQIAYLPQQPPAVDGLLVRELVALGRHPWHGALGRFGAEDRQWVEQAMQATDVARYAGRPVDSLSGGERQRAWIAMLVAQNCRCMLLDEPTSALDIGHQLAVLELVRDLCGQRGMGAVIILHDVNMAARFCDEIIALREGRLQLQIPAGQMLREDHLEQVYGVPMGVLSDPASGRLIGFAR</sequence>
<dbReference type="FunFam" id="3.40.50.300:FF:000134">
    <property type="entry name" value="Iron-enterobactin ABC transporter ATP-binding protein"/>
    <property type="match status" value="1"/>
</dbReference>
<dbReference type="InterPro" id="IPR017871">
    <property type="entry name" value="ABC_transporter-like_CS"/>
</dbReference>
<protein>
    <submittedName>
        <fullName evidence="12">ABC-type cobalamin/Fe3+-siderophore transport system, ATPase component</fullName>
        <ecNumber evidence="12">3.6.3.34</ecNumber>
    </submittedName>
</protein>
<dbReference type="InterPro" id="IPR051535">
    <property type="entry name" value="Siderophore_ABC-ATPase"/>
</dbReference>
<keyword evidence="6" id="KW-0547">Nucleotide-binding</keyword>
<keyword evidence="7" id="KW-0067">ATP-binding</keyword>
<evidence type="ECO:0000256" key="3">
    <source>
        <dbReference type="ARBA" id="ARBA00022448"/>
    </source>
</evidence>
<dbReference type="EC" id="3.6.3.34" evidence="12"/>
<keyword evidence="5" id="KW-0410">Iron transport</keyword>
<dbReference type="GO" id="GO:0005524">
    <property type="term" value="F:ATP binding"/>
    <property type="evidence" value="ECO:0007669"/>
    <property type="project" value="UniProtKB-KW"/>
</dbReference>
<dbReference type="Gene3D" id="3.40.50.300">
    <property type="entry name" value="P-loop containing nucleotide triphosphate hydrolases"/>
    <property type="match status" value="1"/>
</dbReference>
<keyword evidence="9" id="KW-0406">Ion transport</keyword>
<dbReference type="SMART" id="SM00382">
    <property type="entry name" value="AAA"/>
    <property type="match status" value="1"/>
</dbReference>
<dbReference type="GO" id="GO:0005886">
    <property type="term" value="C:plasma membrane"/>
    <property type="evidence" value="ECO:0007669"/>
    <property type="project" value="UniProtKB-SubCell"/>
</dbReference>